<dbReference type="AlphaFoldDB" id="A0A0D7W8A7"/>
<name>A0A0D7W8A7_9FLAO</name>
<protein>
    <submittedName>
        <fullName evidence="2">Glycosyl transferase group 1</fullName>
    </submittedName>
</protein>
<reference evidence="2 3" key="1">
    <citation type="submission" date="2014-11" db="EMBL/GenBank/DDBJ databases">
        <title>Tamlana sedimentorum sp. nov., isolated from shallow sand sediments of the Sea of Japan.</title>
        <authorList>
            <person name="Romanenko L.A."/>
        </authorList>
    </citation>
    <scope>NUCLEOTIDE SEQUENCE [LARGE SCALE GENOMIC DNA]</scope>
    <source>
        <strain evidence="2 3">JCM 19808</strain>
    </source>
</reference>
<feature type="domain" description="Glycosyl transferase family 1" evidence="1">
    <location>
        <begin position="150"/>
        <end position="313"/>
    </location>
</feature>
<keyword evidence="2" id="KW-0808">Transferase</keyword>
<dbReference type="GO" id="GO:0016757">
    <property type="term" value="F:glycosyltransferase activity"/>
    <property type="evidence" value="ECO:0007669"/>
    <property type="project" value="InterPro"/>
</dbReference>
<sequence>MKILFITNKFYPDVGGIEVNSEVLAKHFKNEGHDIRLITWTKDKGDRVFPFTIIRNPSIVELLKQHFWAEFIYENNPCLRLSWPSIIFRRPNVVALRTWVSRLDGSMAIQDKLKLSYLKFSKSVIAVSSAVRDKCWPKAVVIGNPYRSDLFRVTNHEKRLKEFVFLGRLVSDKGANLAIEALNNLNEENKKYKLTIIGDGEDKVILEELVDKLKLNDFVTFTGILRGEALVECLNKHKFILVPSIWAEPFGNVALEGMACGCIPIVSNGGGLPDAVGKAGLVFKRGDLNDLISIIESVIDDLELQSQLKIRAKVHLKEHLPNVVARKYLDVIES</sequence>
<dbReference type="CDD" id="cd03801">
    <property type="entry name" value="GT4_PimA-like"/>
    <property type="match status" value="1"/>
</dbReference>
<accession>A0A0D7W8A7</accession>
<dbReference type="PANTHER" id="PTHR45947:SF13">
    <property type="entry name" value="TRANSFERASE"/>
    <property type="match status" value="1"/>
</dbReference>
<organism evidence="2 3">
    <name type="scientific">Neotamlana sedimentorum</name>
    <dbReference type="NCBI Taxonomy" id="1435349"/>
    <lineage>
        <taxon>Bacteria</taxon>
        <taxon>Pseudomonadati</taxon>
        <taxon>Bacteroidota</taxon>
        <taxon>Flavobacteriia</taxon>
        <taxon>Flavobacteriales</taxon>
        <taxon>Flavobacteriaceae</taxon>
        <taxon>Neotamlana</taxon>
    </lineage>
</organism>
<dbReference type="PATRIC" id="fig|1435349.4.peg.509"/>
<dbReference type="InterPro" id="IPR001296">
    <property type="entry name" value="Glyco_trans_1"/>
</dbReference>
<gene>
    <name evidence="2" type="ORF">PW52_12455</name>
</gene>
<dbReference type="Pfam" id="PF00534">
    <property type="entry name" value="Glycos_transf_1"/>
    <property type="match status" value="1"/>
</dbReference>
<dbReference type="EMBL" id="JTDW01000010">
    <property type="protein sequence ID" value="KJD34913.1"/>
    <property type="molecule type" value="Genomic_DNA"/>
</dbReference>
<dbReference type="STRING" id="1435349.PW52_12455"/>
<dbReference type="RefSeq" id="WP_044633292.1">
    <property type="nucleotide sequence ID" value="NZ_JTDW01000010.1"/>
</dbReference>
<evidence type="ECO:0000259" key="1">
    <source>
        <dbReference type="Pfam" id="PF00534"/>
    </source>
</evidence>
<dbReference type="Gene3D" id="3.40.50.2000">
    <property type="entry name" value="Glycogen Phosphorylase B"/>
    <property type="match status" value="2"/>
</dbReference>
<comment type="caution">
    <text evidence="2">The sequence shown here is derived from an EMBL/GenBank/DDBJ whole genome shotgun (WGS) entry which is preliminary data.</text>
</comment>
<evidence type="ECO:0000313" key="3">
    <source>
        <dbReference type="Proteomes" id="UP000032578"/>
    </source>
</evidence>
<dbReference type="InterPro" id="IPR050194">
    <property type="entry name" value="Glycosyltransferase_grp1"/>
</dbReference>
<dbReference type="Proteomes" id="UP000032578">
    <property type="component" value="Unassembled WGS sequence"/>
</dbReference>
<dbReference type="SUPFAM" id="SSF53756">
    <property type="entry name" value="UDP-Glycosyltransferase/glycogen phosphorylase"/>
    <property type="match status" value="1"/>
</dbReference>
<keyword evidence="3" id="KW-1185">Reference proteome</keyword>
<dbReference type="PANTHER" id="PTHR45947">
    <property type="entry name" value="SULFOQUINOVOSYL TRANSFERASE SQD2"/>
    <property type="match status" value="1"/>
</dbReference>
<proteinExistence type="predicted"/>
<evidence type="ECO:0000313" key="2">
    <source>
        <dbReference type="EMBL" id="KJD34913.1"/>
    </source>
</evidence>